<name>A0A844FYN1_9BACT</name>
<dbReference type="SUPFAM" id="SSF53300">
    <property type="entry name" value="vWA-like"/>
    <property type="match status" value="1"/>
</dbReference>
<sequence>MIDFAYPWLLLLLLLVPLIAYYCVFRQKQPSVTVSTVEPFATVRAARRPGFPLSCMLLALCVLIVALARPRAGNEKFLIRSQGIDIVLAIDLSGSMASYDVPRNITSGRDLVNAIEGGQLKNRLEVAKEEIAKFIAERPNDRIGLIGFADVAYNLAPPTLDHSWLLAHLANLKPGILGEMTGIASPIGTGVSRLRNSDAPRRVLVLFTDGSNTARNSLTPEQAAELAKKFDIIIHTVGIGSSNAFAIDRGQIFQVEDQFDEKLLRSLAEITAGKYFRAADADGMKQVMDEINQLEKTTVEQPRYMEYREYAPQLALAALALLMLAFLAQSTWKLRLP</sequence>
<dbReference type="Gene3D" id="3.40.50.410">
    <property type="entry name" value="von Willebrand factor, type A domain"/>
    <property type="match status" value="1"/>
</dbReference>
<dbReference type="InterPro" id="IPR036465">
    <property type="entry name" value="vWFA_dom_sf"/>
</dbReference>
<proteinExistence type="predicted"/>
<evidence type="ECO:0000256" key="3">
    <source>
        <dbReference type="ARBA" id="ARBA00022989"/>
    </source>
</evidence>
<comment type="caution">
    <text evidence="7">The sequence shown here is derived from an EMBL/GenBank/DDBJ whole genome shotgun (WGS) entry which is preliminary data.</text>
</comment>
<dbReference type="EMBL" id="VUNS01000003">
    <property type="protein sequence ID" value="MST96216.1"/>
    <property type="molecule type" value="Genomic_DNA"/>
</dbReference>
<feature type="domain" description="VWFA" evidence="6">
    <location>
        <begin position="85"/>
        <end position="291"/>
    </location>
</feature>
<evidence type="ECO:0000256" key="2">
    <source>
        <dbReference type="ARBA" id="ARBA00022692"/>
    </source>
</evidence>
<evidence type="ECO:0000259" key="6">
    <source>
        <dbReference type="PROSITE" id="PS50234"/>
    </source>
</evidence>
<evidence type="ECO:0000256" key="1">
    <source>
        <dbReference type="ARBA" id="ARBA00022475"/>
    </source>
</evidence>
<evidence type="ECO:0000256" key="4">
    <source>
        <dbReference type="ARBA" id="ARBA00023136"/>
    </source>
</evidence>
<dbReference type="InterPro" id="IPR002035">
    <property type="entry name" value="VWF_A"/>
</dbReference>
<evidence type="ECO:0000313" key="8">
    <source>
        <dbReference type="Proteomes" id="UP000435649"/>
    </source>
</evidence>
<dbReference type="InterPro" id="IPR050768">
    <property type="entry name" value="UPF0353/GerABKA_families"/>
</dbReference>
<dbReference type="Pfam" id="PF00092">
    <property type="entry name" value="VWA"/>
    <property type="match status" value="1"/>
</dbReference>
<keyword evidence="2 5" id="KW-0812">Transmembrane</keyword>
<dbReference type="PANTHER" id="PTHR22550:SF5">
    <property type="entry name" value="LEUCINE ZIPPER PROTEIN 4"/>
    <property type="match status" value="1"/>
</dbReference>
<evidence type="ECO:0000256" key="5">
    <source>
        <dbReference type="SAM" id="Phobius"/>
    </source>
</evidence>
<dbReference type="SMART" id="SM00327">
    <property type="entry name" value="VWA"/>
    <property type="match status" value="1"/>
</dbReference>
<dbReference type="PANTHER" id="PTHR22550">
    <property type="entry name" value="SPORE GERMINATION PROTEIN"/>
    <property type="match status" value="1"/>
</dbReference>
<evidence type="ECO:0000313" key="7">
    <source>
        <dbReference type="EMBL" id="MST96216.1"/>
    </source>
</evidence>
<organism evidence="7 8">
    <name type="scientific">Victivallis lenta</name>
    <dbReference type="NCBI Taxonomy" id="2606640"/>
    <lineage>
        <taxon>Bacteria</taxon>
        <taxon>Pseudomonadati</taxon>
        <taxon>Lentisphaerota</taxon>
        <taxon>Lentisphaeria</taxon>
        <taxon>Victivallales</taxon>
        <taxon>Victivallaceae</taxon>
        <taxon>Victivallis</taxon>
    </lineage>
</organism>
<dbReference type="RefSeq" id="WP_106053978.1">
    <property type="nucleotide sequence ID" value="NZ_DBFCGB010000228.1"/>
</dbReference>
<dbReference type="AlphaFoldDB" id="A0A844FYN1"/>
<gene>
    <name evidence="7" type="ORF">FYJ85_04040</name>
</gene>
<dbReference type="PROSITE" id="PS50234">
    <property type="entry name" value="VWFA"/>
    <property type="match status" value="1"/>
</dbReference>
<dbReference type="Proteomes" id="UP000435649">
    <property type="component" value="Unassembled WGS sequence"/>
</dbReference>
<reference evidence="7 8" key="1">
    <citation type="submission" date="2019-08" db="EMBL/GenBank/DDBJ databases">
        <title>In-depth cultivation of the pig gut microbiome towards novel bacterial diversity and tailored functional studies.</title>
        <authorList>
            <person name="Wylensek D."/>
            <person name="Hitch T.C.A."/>
            <person name="Clavel T."/>
        </authorList>
    </citation>
    <scope>NUCLEOTIDE SEQUENCE [LARGE SCALE GENOMIC DNA]</scope>
    <source>
        <strain evidence="7 8">BBE-744-WT-12</strain>
    </source>
</reference>
<keyword evidence="8" id="KW-1185">Reference proteome</keyword>
<keyword evidence="3 5" id="KW-1133">Transmembrane helix</keyword>
<keyword evidence="1" id="KW-1003">Cell membrane</keyword>
<dbReference type="InterPro" id="IPR024163">
    <property type="entry name" value="Aerotolerance_reg_N"/>
</dbReference>
<protein>
    <submittedName>
        <fullName evidence="7">VWA domain-containing protein</fullName>
    </submittedName>
</protein>
<keyword evidence="4 5" id="KW-0472">Membrane</keyword>
<accession>A0A844FYN1</accession>
<feature type="transmembrane region" description="Helical" evidence="5">
    <location>
        <begin position="50"/>
        <end position="68"/>
    </location>
</feature>
<dbReference type="Pfam" id="PF07584">
    <property type="entry name" value="BatA"/>
    <property type="match status" value="1"/>
</dbReference>